<evidence type="ECO:0000256" key="3">
    <source>
        <dbReference type="ARBA" id="ARBA00022989"/>
    </source>
</evidence>
<dbReference type="RefSeq" id="XP_024727164.1">
    <property type="nucleotide sequence ID" value="XM_024888211.1"/>
</dbReference>
<dbReference type="AlphaFoldDB" id="A0A2J6SHR7"/>
<dbReference type="PANTHER" id="PTHR33048">
    <property type="entry name" value="PTH11-LIKE INTEGRAL MEMBRANE PROTEIN (AFU_ORTHOLOGUE AFUA_5G11245)"/>
    <property type="match status" value="1"/>
</dbReference>
<keyword evidence="4 6" id="KW-0472">Membrane</keyword>
<protein>
    <recommendedName>
        <fullName evidence="8">Rhodopsin domain-containing protein</fullName>
    </recommendedName>
</protein>
<feature type="transmembrane region" description="Helical" evidence="6">
    <location>
        <begin position="63"/>
        <end position="85"/>
    </location>
</feature>
<name>A0A2J6SHR7_9HELO</name>
<keyword evidence="10" id="KW-1185">Reference proteome</keyword>
<evidence type="ECO:0000259" key="8">
    <source>
        <dbReference type="Pfam" id="PF20684"/>
    </source>
</evidence>
<sequence length="157" mass="18132">MLVLVRRMLSSATLFWRRITCLAISICARRASYWALVPALPCLPPQDYWKITKVPDSNYINQTWSLFVIGVTNTLTDLIVVLLPIRIVWTLQLPARQVIIVILLFSLGFMSCIAGVIRTYFMSRAIKQYDQTWNSFSVWITSAVELYIGRVCSNHEW</sequence>
<evidence type="ECO:0000256" key="6">
    <source>
        <dbReference type="SAM" id="Phobius"/>
    </source>
</evidence>
<evidence type="ECO:0000256" key="5">
    <source>
        <dbReference type="ARBA" id="ARBA00038359"/>
    </source>
</evidence>
<feature type="domain" description="Rhodopsin" evidence="8">
    <location>
        <begin position="3"/>
        <end position="153"/>
    </location>
</feature>
<reference evidence="9 10" key="1">
    <citation type="submission" date="2016-04" db="EMBL/GenBank/DDBJ databases">
        <title>A degradative enzymes factory behind the ericoid mycorrhizal symbiosis.</title>
        <authorList>
            <consortium name="DOE Joint Genome Institute"/>
            <person name="Martino E."/>
            <person name="Morin E."/>
            <person name="Grelet G."/>
            <person name="Kuo A."/>
            <person name="Kohler A."/>
            <person name="Daghino S."/>
            <person name="Barry K."/>
            <person name="Choi C."/>
            <person name="Cichocki N."/>
            <person name="Clum A."/>
            <person name="Copeland A."/>
            <person name="Hainaut M."/>
            <person name="Haridas S."/>
            <person name="Labutti K."/>
            <person name="Lindquist E."/>
            <person name="Lipzen A."/>
            <person name="Khouja H.-R."/>
            <person name="Murat C."/>
            <person name="Ohm R."/>
            <person name="Olson A."/>
            <person name="Spatafora J."/>
            <person name="Veneault-Fourrey C."/>
            <person name="Henrissat B."/>
            <person name="Grigoriev I."/>
            <person name="Martin F."/>
            <person name="Perotto S."/>
        </authorList>
    </citation>
    <scope>NUCLEOTIDE SEQUENCE [LARGE SCALE GENOMIC DNA]</scope>
    <source>
        <strain evidence="9 10">E</strain>
    </source>
</reference>
<dbReference type="InParanoid" id="A0A2J6SHR7"/>
<feature type="chain" id="PRO_5014405429" description="Rhodopsin domain-containing protein" evidence="7">
    <location>
        <begin position="24"/>
        <end position="157"/>
    </location>
</feature>
<keyword evidence="3 6" id="KW-1133">Transmembrane helix</keyword>
<proteinExistence type="inferred from homology"/>
<evidence type="ECO:0000256" key="1">
    <source>
        <dbReference type="ARBA" id="ARBA00004141"/>
    </source>
</evidence>
<dbReference type="PANTHER" id="PTHR33048:SF129">
    <property type="entry name" value="INTEGRAL MEMBRANE PROTEIN-RELATED"/>
    <property type="match status" value="1"/>
</dbReference>
<evidence type="ECO:0000256" key="7">
    <source>
        <dbReference type="SAM" id="SignalP"/>
    </source>
</evidence>
<dbReference type="EMBL" id="KZ613913">
    <property type="protein sequence ID" value="PMD50260.1"/>
    <property type="molecule type" value="Genomic_DNA"/>
</dbReference>
<evidence type="ECO:0000313" key="9">
    <source>
        <dbReference type="EMBL" id="PMD50260.1"/>
    </source>
</evidence>
<comment type="subcellular location">
    <subcellularLocation>
        <location evidence="1">Membrane</location>
        <topology evidence="1">Multi-pass membrane protein</topology>
    </subcellularLocation>
</comment>
<dbReference type="Proteomes" id="UP000235371">
    <property type="component" value="Unassembled WGS sequence"/>
</dbReference>
<evidence type="ECO:0000313" key="10">
    <source>
        <dbReference type="Proteomes" id="UP000235371"/>
    </source>
</evidence>
<accession>A0A2J6SHR7</accession>
<comment type="similarity">
    <text evidence="5">Belongs to the SAT4 family.</text>
</comment>
<feature type="signal peptide" evidence="7">
    <location>
        <begin position="1"/>
        <end position="23"/>
    </location>
</feature>
<dbReference type="InterPro" id="IPR052337">
    <property type="entry name" value="SAT4-like"/>
</dbReference>
<gene>
    <name evidence="9" type="ORF">K444DRAFT_709894</name>
</gene>
<feature type="transmembrane region" description="Helical" evidence="6">
    <location>
        <begin position="97"/>
        <end position="121"/>
    </location>
</feature>
<evidence type="ECO:0000256" key="4">
    <source>
        <dbReference type="ARBA" id="ARBA00023136"/>
    </source>
</evidence>
<dbReference type="GeneID" id="36596287"/>
<keyword evidence="2 6" id="KW-0812">Transmembrane</keyword>
<dbReference type="InterPro" id="IPR049326">
    <property type="entry name" value="Rhodopsin_dom_fungi"/>
</dbReference>
<dbReference type="Pfam" id="PF20684">
    <property type="entry name" value="Fung_rhodopsin"/>
    <property type="match status" value="1"/>
</dbReference>
<evidence type="ECO:0000256" key="2">
    <source>
        <dbReference type="ARBA" id="ARBA00022692"/>
    </source>
</evidence>
<dbReference type="OrthoDB" id="5329176at2759"/>
<keyword evidence="7" id="KW-0732">Signal</keyword>
<organism evidence="9 10">
    <name type="scientific">Hyaloscypha bicolor E</name>
    <dbReference type="NCBI Taxonomy" id="1095630"/>
    <lineage>
        <taxon>Eukaryota</taxon>
        <taxon>Fungi</taxon>
        <taxon>Dikarya</taxon>
        <taxon>Ascomycota</taxon>
        <taxon>Pezizomycotina</taxon>
        <taxon>Leotiomycetes</taxon>
        <taxon>Helotiales</taxon>
        <taxon>Hyaloscyphaceae</taxon>
        <taxon>Hyaloscypha</taxon>
        <taxon>Hyaloscypha bicolor</taxon>
    </lineage>
</organism>
<dbReference type="GO" id="GO:0016020">
    <property type="term" value="C:membrane"/>
    <property type="evidence" value="ECO:0007669"/>
    <property type="project" value="UniProtKB-SubCell"/>
</dbReference>